<evidence type="ECO:0000256" key="12">
    <source>
        <dbReference type="SAM" id="MobiDB-lite"/>
    </source>
</evidence>
<comment type="similarity">
    <text evidence="11">Belongs to the TRM5 / TYW2 family.</text>
</comment>
<dbReference type="OMA" id="VGSHSQF"/>
<dbReference type="HOGENOM" id="CLU_022610_2_3_1"/>
<keyword evidence="15" id="KW-1185">Reference proteome</keyword>
<dbReference type="EMBL" id="AFYH01002478">
    <property type="status" value="NOT_ANNOTATED_CDS"/>
    <property type="molecule type" value="Genomic_DNA"/>
</dbReference>
<proteinExistence type="inferred from homology"/>
<feature type="binding site" evidence="11">
    <location>
        <position position="327"/>
    </location>
    <ligand>
        <name>S-adenosyl-L-methionine</name>
        <dbReference type="ChEBI" id="CHEBI:59789"/>
    </ligand>
</feature>
<dbReference type="GO" id="GO:0002939">
    <property type="term" value="P:tRNA N1-guanine methylation"/>
    <property type="evidence" value="ECO:0007669"/>
    <property type="project" value="TreeGrafter"/>
</dbReference>
<dbReference type="PROSITE" id="PS51684">
    <property type="entry name" value="SAM_MT_TRM5_TYW2"/>
    <property type="match status" value="1"/>
</dbReference>
<dbReference type="PANTHER" id="PTHR23245:SF36">
    <property type="entry name" value="TRNA (GUANINE(37)-N1)-METHYLTRANSFERASE"/>
    <property type="match status" value="1"/>
</dbReference>
<keyword evidence="3 11" id="KW-0489">Methyltransferase</keyword>
<dbReference type="EMBL" id="AFYH01002479">
    <property type="status" value="NOT_ANNOTATED_CDS"/>
    <property type="molecule type" value="Genomic_DNA"/>
</dbReference>
<evidence type="ECO:0000313" key="14">
    <source>
        <dbReference type="Ensembl" id="ENSLACP00000021015.1"/>
    </source>
</evidence>
<evidence type="ECO:0000256" key="4">
    <source>
        <dbReference type="ARBA" id="ARBA00022679"/>
    </source>
</evidence>
<gene>
    <name evidence="11 14" type="primary">TRMT5</name>
    <name evidence="11" type="synonym">TRM5</name>
</gene>
<dbReference type="FunFam" id="3.30.300.110:FF:000001">
    <property type="entry name" value="tRNA (guanine(37)-N1)-methyltransferase"/>
    <property type="match status" value="1"/>
</dbReference>
<reference evidence="15" key="1">
    <citation type="submission" date="2011-08" db="EMBL/GenBank/DDBJ databases">
        <title>The draft genome of Latimeria chalumnae.</title>
        <authorList>
            <person name="Di Palma F."/>
            <person name="Alfoldi J."/>
            <person name="Johnson J."/>
            <person name="Berlin A."/>
            <person name="Gnerre S."/>
            <person name="Jaffe D."/>
            <person name="MacCallum I."/>
            <person name="Young S."/>
            <person name="Walker B.J."/>
            <person name="Lander E."/>
            <person name="Lindblad-Toh K."/>
        </authorList>
    </citation>
    <scope>NUCLEOTIDE SEQUENCE [LARGE SCALE GENOMIC DNA]</scope>
    <source>
        <strain evidence="15">Wild caught</strain>
    </source>
</reference>
<keyword evidence="7 11" id="KW-0496">Mitochondrion</keyword>
<dbReference type="InterPro" id="IPR030382">
    <property type="entry name" value="MeTrfase_TRM5/TYW2"/>
</dbReference>
<feature type="binding site" evidence="11">
    <location>
        <begin position="269"/>
        <end position="270"/>
    </location>
    <ligand>
        <name>S-adenosyl-L-methionine</name>
        <dbReference type="ChEBI" id="CHEBI:59789"/>
    </ligand>
</feature>
<keyword evidence="8 11" id="KW-0539">Nucleus</keyword>
<accession>H3BGJ4</accession>
<dbReference type="eggNOG" id="KOG2078">
    <property type="taxonomic scope" value="Eukaryota"/>
</dbReference>
<dbReference type="Gene3D" id="3.30.300.110">
    <property type="entry name" value="Met-10+ protein-like domains"/>
    <property type="match status" value="1"/>
</dbReference>
<protein>
    <recommendedName>
        <fullName evidence="11">tRNA (guanine(37)-N1)-methyltransferase</fullName>
        <ecNumber evidence="11">2.1.1.228</ecNumber>
    </recommendedName>
    <alternativeName>
        <fullName evidence="11">M1G-methyltransferase</fullName>
    </alternativeName>
    <alternativeName>
        <fullName evidence="11">tRNA [GM37] methyltransferase</fullName>
    </alternativeName>
    <alternativeName>
        <fullName evidence="11">tRNA methyltransferase 5 homolog</fullName>
    </alternativeName>
</protein>
<reference evidence="14" key="3">
    <citation type="submission" date="2025-09" db="UniProtKB">
        <authorList>
            <consortium name="Ensembl"/>
        </authorList>
    </citation>
    <scope>IDENTIFICATION</scope>
</reference>
<dbReference type="Pfam" id="PF25133">
    <property type="entry name" value="TYW2_N_2"/>
    <property type="match status" value="1"/>
</dbReference>
<dbReference type="FunCoup" id="H3BGJ4">
    <property type="interactions" value="2195"/>
</dbReference>
<name>H3BGJ4_LATCH</name>
<dbReference type="GO" id="GO:0005634">
    <property type="term" value="C:nucleus"/>
    <property type="evidence" value="ECO:0007669"/>
    <property type="project" value="UniProtKB-SubCell"/>
</dbReference>
<dbReference type="Ensembl" id="ENSLACT00000021155.1">
    <property type="protein sequence ID" value="ENSLACP00000021015.1"/>
    <property type="gene ID" value="ENSLACG00000018464.1"/>
</dbReference>
<evidence type="ECO:0000256" key="8">
    <source>
        <dbReference type="ARBA" id="ARBA00023242"/>
    </source>
</evidence>
<comment type="subcellular location">
    <subcellularLocation>
        <location evidence="11">Mitochondrion matrix</location>
    </subcellularLocation>
    <subcellularLocation>
        <location evidence="11">Nucleus</location>
    </subcellularLocation>
    <subcellularLocation>
        <location evidence="11">Cytoplasm</location>
    </subcellularLocation>
    <text evidence="11">Predominantly in the mitochondria and in the nucleus.</text>
</comment>
<dbReference type="Proteomes" id="UP000008672">
    <property type="component" value="Unassembled WGS sequence"/>
</dbReference>
<reference evidence="14" key="2">
    <citation type="submission" date="2025-08" db="UniProtKB">
        <authorList>
            <consortium name="Ensembl"/>
        </authorList>
    </citation>
    <scope>IDENTIFICATION</scope>
</reference>
<comment type="similarity">
    <text evidence="1">Belongs to the class I-like SAM-binding methyltransferase superfamily. TRM5/TYW2 family.</text>
</comment>
<feature type="binding site" evidence="11">
    <location>
        <position position="231"/>
    </location>
    <ligand>
        <name>S-adenosyl-L-methionine</name>
        <dbReference type="ChEBI" id="CHEBI:59789"/>
    </ligand>
</feature>
<dbReference type="GO" id="GO:0005759">
    <property type="term" value="C:mitochondrial matrix"/>
    <property type="evidence" value="ECO:0007669"/>
    <property type="project" value="UniProtKB-SubCell"/>
</dbReference>
<dbReference type="EMBL" id="AFYH01002481">
    <property type="status" value="NOT_ANNOTATED_CDS"/>
    <property type="molecule type" value="Genomic_DNA"/>
</dbReference>
<dbReference type="InParanoid" id="H3BGJ4"/>
<dbReference type="HAMAP" id="MF_03152">
    <property type="entry name" value="TRM5"/>
    <property type="match status" value="1"/>
</dbReference>
<evidence type="ECO:0000256" key="1">
    <source>
        <dbReference type="ARBA" id="ARBA00009775"/>
    </source>
</evidence>
<evidence type="ECO:0000256" key="3">
    <source>
        <dbReference type="ARBA" id="ARBA00022603"/>
    </source>
</evidence>
<feature type="region of interest" description="Disordered" evidence="12">
    <location>
        <begin position="418"/>
        <end position="445"/>
    </location>
</feature>
<dbReference type="Bgee" id="ENSLACG00000018464">
    <property type="expression patterns" value="Expressed in muscle tissue and 5 other cell types or tissues"/>
</dbReference>
<dbReference type="AlphaFoldDB" id="H3BGJ4"/>
<comment type="subunit">
    <text evidence="11">Monomer.</text>
</comment>
<comment type="function">
    <text evidence="9">Involved in mitochondrial tRNA methylation. Specifically methylates the N1 position of guanosine-37 in various tRNAs. Methylation is not dependent on the nature of the nucleoside 5' of the target nucleoside. This is the first step in the biosynthesis of wybutosine (yW), a modified base adjacent to the anticodon of tRNAs and required for accurate decoding.</text>
</comment>
<evidence type="ECO:0000256" key="6">
    <source>
        <dbReference type="ARBA" id="ARBA00022694"/>
    </source>
</evidence>
<comment type="catalytic activity">
    <reaction evidence="10 11">
        <text>guanosine(37) in tRNA + S-adenosyl-L-methionine = N(1)-methylguanosine(37) in tRNA + S-adenosyl-L-homocysteine + H(+)</text>
        <dbReference type="Rhea" id="RHEA:36899"/>
        <dbReference type="Rhea" id="RHEA-COMP:10145"/>
        <dbReference type="Rhea" id="RHEA-COMP:10147"/>
        <dbReference type="ChEBI" id="CHEBI:15378"/>
        <dbReference type="ChEBI" id="CHEBI:57856"/>
        <dbReference type="ChEBI" id="CHEBI:59789"/>
        <dbReference type="ChEBI" id="CHEBI:73542"/>
        <dbReference type="ChEBI" id="CHEBI:74269"/>
        <dbReference type="EC" id="2.1.1.228"/>
    </reaction>
</comment>
<evidence type="ECO:0000256" key="11">
    <source>
        <dbReference type="HAMAP-Rule" id="MF_03152"/>
    </source>
</evidence>
<dbReference type="GeneID" id="102348692"/>
<feature type="binding site" evidence="11">
    <location>
        <begin position="297"/>
        <end position="298"/>
    </location>
    <ligand>
        <name>S-adenosyl-L-methionine</name>
        <dbReference type="ChEBI" id="CHEBI:59789"/>
    </ligand>
</feature>
<dbReference type="Pfam" id="PF02475">
    <property type="entry name" value="TRM5-TYW2_MTfase"/>
    <property type="match status" value="1"/>
</dbReference>
<evidence type="ECO:0000256" key="10">
    <source>
        <dbReference type="ARBA" id="ARBA00047783"/>
    </source>
</evidence>
<organism evidence="14 15">
    <name type="scientific">Latimeria chalumnae</name>
    <name type="common">Coelacanth</name>
    <dbReference type="NCBI Taxonomy" id="7897"/>
    <lineage>
        <taxon>Eukaryota</taxon>
        <taxon>Metazoa</taxon>
        <taxon>Chordata</taxon>
        <taxon>Craniata</taxon>
        <taxon>Vertebrata</taxon>
        <taxon>Euteleostomi</taxon>
        <taxon>Coelacanthiformes</taxon>
        <taxon>Coelacanthidae</taxon>
        <taxon>Latimeria</taxon>
    </lineage>
</organism>
<dbReference type="FunFam" id="3.40.50.150:FF:000102">
    <property type="entry name" value="tRNA (guanine(37)-N1)-methyltransferase"/>
    <property type="match status" value="1"/>
</dbReference>
<dbReference type="SUPFAM" id="SSF53335">
    <property type="entry name" value="S-adenosyl-L-methionine-dependent methyltransferases"/>
    <property type="match status" value="1"/>
</dbReference>
<keyword evidence="6 11" id="KW-0819">tRNA processing</keyword>
<dbReference type="InterPro" id="IPR029063">
    <property type="entry name" value="SAM-dependent_MTases_sf"/>
</dbReference>
<dbReference type="InterPro" id="IPR025792">
    <property type="entry name" value="tRNA_Gua_MeTrfase_euk"/>
</dbReference>
<keyword evidence="5 11" id="KW-0949">S-adenosyl-L-methionine</keyword>
<dbReference type="PANTHER" id="PTHR23245">
    <property type="entry name" value="TRNA METHYLTRANSFERASE"/>
    <property type="match status" value="1"/>
</dbReference>
<dbReference type="GO" id="GO:0052906">
    <property type="term" value="F:tRNA (guanine(37)-N1)-methyltransferase activity"/>
    <property type="evidence" value="ECO:0007669"/>
    <property type="project" value="UniProtKB-UniRule"/>
</dbReference>
<dbReference type="STRING" id="7897.ENSLACP00000021015"/>
<evidence type="ECO:0000259" key="13">
    <source>
        <dbReference type="PROSITE" id="PS51684"/>
    </source>
</evidence>
<dbReference type="CTD" id="57570"/>
<feature type="domain" description="SAM-dependent methyltransferase TRM5/TYW2-type" evidence="13">
    <location>
        <begin position="142"/>
        <end position="411"/>
    </location>
</feature>
<evidence type="ECO:0000256" key="7">
    <source>
        <dbReference type="ARBA" id="ARBA00023128"/>
    </source>
</evidence>
<dbReference type="RefSeq" id="XP_005986477.1">
    <property type="nucleotide sequence ID" value="XM_005986415.1"/>
</dbReference>
<keyword evidence="4 11" id="KW-0808">Transferase</keyword>
<dbReference type="GeneTree" id="ENSGT00940000153304"/>
<evidence type="ECO:0000256" key="9">
    <source>
        <dbReference type="ARBA" id="ARBA00045951"/>
    </source>
</evidence>
<comment type="function">
    <text evidence="11">Specifically methylates the N1 position of guanosine-37 in various cytoplasmic and mitochondrial tRNAs. Methylation is not dependent on the nature of the nucleoside 5' of the target nucleoside. This is the first step in the biosynthesis of wybutosine (yW), a modified base adjacent to the anticodon of tRNAs and required for accurate decoding.</text>
</comment>
<evidence type="ECO:0000256" key="2">
    <source>
        <dbReference type="ARBA" id="ARBA00022490"/>
    </source>
</evidence>
<evidence type="ECO:0000313" key="15">
    <source>
        <dbReference type="Proteomes" id="UP000008672"/>
    </source>
</evidence>
<dbReference type="InterPro" id="IPR056743">
    <property type="entry name" value="TRM5-TYW2-like_MTfase"/>
</dbReference>
<dbReference type="GO" id="GO:0070901">
    <property type="term" value="P:mitochondrial tRNA methylation"/>
    <property type="evidence" value="ECO:0007669"/>
    <property type="project" value="TreeGrafter"/>
</dbReference>
<dbReference type="EC" id="2.1.1.228" evidence="11"/>
<dbReference type="OrthoDB" id="408788at2759"/>
<keyword evidence="2 11" id="KW-0963">Cytoplasm</keyword>
<dbReference type="Gene3D" id="3.40.50.150">
    <property type="entry name" value="Vaccinia Virus protein VP39"/>
    <property type="match status" value="1"/>
</dbReference>
<dbReference type="EMBL" id="AFYH01002480">
    <property type="status" value="NOT_ANNOTATED_CDS"/>
    <property type="molecule type" value="Genomic_DNA"/>
</dbReference>
<dbReference type="InterPro" id="IPR056744">
    <property type="entry name" value="TRM5/TYW2-like_N"/>
</dbReference>
<evidence type="ECO:0000256" key="5">
    <source>
        <dbReference type="ARBA" id="ARBA00022691"/>
    </source>
</evidence>
<sequence length="445" mass="50414">MPEQKEKVELELDLYTLPSEVRGMTQLDRDAFTKTITVPALKVKNEVINKLIKSLKNILLQRPGLKRIIEDPTEENCKFVLLDPYKMSSADSFQEADRVALKQFNVSSEIHKYNLNLTYENFKTEEILRAVLPEGQDVTSGFSRIGHIAHMNLRDHQLPYRYLIGQVIMDKNPGVTSVVNKTTTIENTYRNFQMEVLAGEDNMVTQVKENNNNYKFDFSKVYWNPRLSAEHGRIVGLLKPGDVFFDVFAGVGPFAVPAAKKNCTVFANDLNPESYKWLVHNCSLNKVDKKVHTFNQDGRDFILGPVREELTKVLVKDDKNSVHIVMNLPALAMEFLDAFKGLLKDQPPSKSILPTVHCYSFSKDRDPSKDVKERAENFLGTSLEGCCCSVHPVRNVAPNKEMMCLSFQIPAGVLYRDQSEEQDNPGEPLAKRARTDEAFSADGGF</sequence>